<name>A0A8H5GC04_9AGAR</name>
<protein>
    <submittedName>
        <fullName evidence="2">Uncharacterized protein</fullName>
    </submittedName>
</protein>
<reference evidence="2 3" key="1">
    <citation type="journal article" date="2020" name="ISME J.">
        <title>Uncovering the hidden diversity of litter-decomposition mechanisms in mushroom-forming fungi.</title>
        <authorList>
            <person name="Floudas D."/>
            <person name="Bentzer J."/>
            <person name="Ahren D."/>
            <person name="Johansson T."/>
            <person name="Persson P."/>
            <person name="Tunlid A."/>
        </authorList>
    </citation>
    <scope>NUCLEOTIDE SEQUENCE [LARGE SCALE GENOMIC DNA]</scope>
    <source>
        <strain evidence="2 3">CBS 146.42</strain>
    </source>
</reference>
<gene>
    <name evidence="2" type="ORF">D9756_002485</name>
</gene>
<evidence type="ECO:0000256" key="1">
    <source>
        <dbReference type="SAM" id="MobiDB-lite"/>
    </source>
</evidence>
<dbReference type="Proteomes" id="UP000559027">
    <property type="component" value="Unassembled WGS sequence"/>
</dbReference>
<organism evidence="2 3">
    <name type="scientific">Leucocoprinus leucothites</name>
    <dbReference type="NCBI Taxonomy" id="201217"/>
    <lineage>
        <taxon>Eukaryota</taxon>
        <taxon>Fungi</taxon>
        <taxon>Dikarya</taxon>
        <taxon>Basidiomycota</taxon>
        <taxon>Agaricomycotina</taxon>
        <taxon>Agaricomycetes</taxon>
        <taxon>Agaricomycetidae</taxon>
        <taxon>Agaricales</taxon>
        <taxon>Agaricineae</taxon>
        <taxon>Agaricaceae</taxon>
        <taxon>Leucocoprinus</taxon>
    </lineage>
</organism>
<feature type="region of interest" description="Disordered" evidence="1">
    <location>
        <begin position="1"/>
        <end position="75"/>
    </location>
</feature>
<accession>A0A8H5GC04</accession>
<sequence length="113" mass="12417">MSGIWGKTRSTSSMSSTHSPILTARMPSNPALIEEIAKSTGNDKGLRFAPTRDRMNPAGSSRGDTKDSDTSQHRETIVLLEHSRDTSAPLCPIRFDWKTPYLNASNFAFLCTS</sequence>
<evidence type="ECO:0000313" key="2">
    <source>
        <dbReference type="EMBL" id="KAF5362131.1"/>
    </source>
</evidence>
<feature type="compositionally biased region" description="Basic and acidic residues" evidence="1">
    <location>
        <begin position="63"/>
        <end position="75"/>
    </location>
</feature>
<comment type="caution">
    <text evidence="2">The sequence shown here is derived from an EMBL/GenBank/DDBJ whole genome shotgun (WGS) entry which is preliminary data.</text>
</comment>
<evidence type="ECO:0000313" key="3">
    <source>
        <dbReference type="Proteomes" id="UP000559027"/>
    </source>
</evidence>
<proteinExistence type="predicted"/>
<feature type="compositionally biased region" description="Low complexity" evidence="1">
    <location>
        <begin position="8"/>
        <end position="19"/>
    </location>
</feature>
<dbReference type="AlphaFoldDB" id="A0A8H5GC04"/>
<keyword evidence="3" id="KW-1185">Reference proteome</keyword>
<feature type="compositionally biased region" description="Basic and acidic residues" evidence="1">
    <location>
        <begin position="44"/>
        <end position="55"/>
    </location>
</feature>
<dbReference type="EMBL" id="JAACJO010000002">
    <property type="protein sequence ID" value="KAF5362131.1"/>
    <property type="molecule type" value="Genomic_DNA"/>
</dbReference>